<proteinExistence type="predicted"/>
<dbReference type="InterPro" id="IPR008979">
    <property type="entry name" value="Galactose-bd-like_sf"/>
</dbReference>
<dbReference type="Gene3D" id="2.60.120.260">
    <property type="entry name" value="Galactose-binding domain-like"/>
    <property type="match status" value="2"/>
</dbReference>
<accession>A0A7U9TIG2</accession>
<organism evidence="1 2">
    <name type="scientific">Mariniplasma anaerobium</name>
    <dbReference type="NCBI Taxonomy" id="2735436"/>
    <lineage>
        <taxon>Bacteria</taxon>
        <taxon>Bacillati</taxon>
        <taxon>Mycoplasmatota</taxon>
        <taxon>Mollicutes</taxon>
        <taxon>Acholeplasmatales</taxon>
        <taxon>Acholeplasmataceae</taxon>
        <taxon>Mariniplasma</taxon>
    </lineage>
</organism>
<dbReference type="SUPFAM" id="SSF49785">
    <property type="entry name" value="Galactose-binding domain-like"/>
    <property type="match status" value="2"/>
</dbReference>
<evidence type="ECO:0000313" key="2">
    <source>
        <dbReference type="Proteomes" id="UP000620133"/>
    </source>
</evidence>
<evidence type="ECO:0000313" key="1">
    <source>
        <dbReference type="EMBL" id="BCR35804.1"/>
    </source>
</evidence>
<dbReference type="EMBL" id="AP024412">
    <property type="protein sequence ID" value="BCR35804.1"/>
    <property type="molecule type" value="Genomic_DNA"/>
</dbReference>
<dbReference type="KEGG" id="manr:MPAN_006970"/>
<name>A0A7U9TIG2_9MOLU</name>
<protein>
    <submittedName>
        <fullName evidence="1">Uncharacterized protein</fullName>
    </submittedName>
</protein>
<reference evidence="1" key="1">
    <citation type="submission" date="2021-01" db="EMBL/GenBank/DDBJ databases">
        <title>Draft genome sequence of Acholeplasmataceae bacterium strain Mahy22.</title>
        <authorList>
            <person name="Watanabe M."/>
            <person name="Kojima H."/>
            <person name="Fukui M."/>
        </authorList>
    </citation>
    <scope>NUCLEOTIDE SEQUENCE</scope>
    <source>
        <strain evidence="1">Mahy22</strain>
    </source>
</reference>
<gene>
    <name evidence="1" type="ORF">MPAN_006970</name>
</gene>
<keyword evidence="2" id="KW-1185">Reference proteome</keyword>
<dbReference type="Proteomes" id="UP000620133">
    <property type="component" value="Chromosome"/>
</dbReference>
<dbReference type="AlphaFoldDB" id="A0A7U9TIG2"/>
<sequence>MSCGEGTILQDGLCVIESSVDDNNDNIDTCSDGHKAYEVVNGDFINPPAEPWFFIGGWMVSQPDSIWMEDFDAIIFDVTDAALTERAVWDGAFWQPKVFTEAGYTYTVTYTLRTDEENGRDVIVFLENTDNNNFKFIEDTVSLTKEYQTFTYTYVATEDNNDTKVGIFFANDVGTVIIDSILIDRTSTNGEVVSCSTNLAIYEVVNGYFINPPAEPWFFIGGWMVSQPDSIWMEDFDAIIFDVTDAALTERAVWDGAFWQPKVFTEAGYTYIVTYTLRTDEENGRDVIVFLENTDNNNFKFIEDTVSLTKEYQTFTYTYVATEDNNDTKVGIFFANDVGTVIIDSILIDRVVTE</sequence>